<dbReference type="OrthoDB" id="10053431at2759"/>
<dbReference type="EMBL" id="SPUK01000005">
    <property type="protein sequence ID" value="TQV97202.1"/>
    <property type="molecule type" value="Genomic_DNA"/>
</dbReference>
<dbReference type="Pfam" id="PF12239">
    <property type="entry name" value="DUF3605"/>
    <property type="match status" value="1"/>
</dbReference>
<dbReference type="GO" id="GO:0006044">
    <property type="term" value="P:N-acetylglucosamine metabolic process"/>
    <property type="evidence" value="ECO:0007669"/>
    <property type="project" value="TreeGrafter"/>
</dbReference>
<comment type="caution">
    <text evidence="1">The sequence shown here is derived from an EMBL/GenBank/DDBJ whole genome shotgun (WGS) entry which is preliminary data.</text>
</comment>
<proteinExistence type="predicted"/>
<evidence type="ECO:0000313" key="1">
    <source>
        <dbReference type="EMBL" id="TQV97202.1"/>
    </source>
</evidence>
<dbReference type="PANTHER" id="PTHR35020:SF4">
    <property type="entry name" value="N-ACETYLGLUCOSAMINE-INDUCED PROTEIN 1"/>
    <property type="match status" value="1"/>
</dbReference>
<evidence type="ECO:0000313" key="2">
    <source>
        <dbReference type="Proteomes" id="UP000315783"/>
    </source>
</evidence>
<accession>A0A545V667</accession>
<dbReference type="InterPro" id="IPR022036">
    <property type="entry name" value="DUF3605"/>
</dbReference>
<dbReference type="AlphaFoldDB" id="A0A545V667"/>
<evidence type="ECO:0008006" key="3">
    <source>
        <dbReference type="Google" id="ProtNLM"/>
    </source>
</evidence>
<keyword evidence="2" id="KW-1185">Reference proteome</keyword>
<protein>
    <recommendedName>
        <fullName evidence="3">N-acetylglucosamine-induced protein 1</fullName>
    </recommendedName>
</protein>
<dbReference type="PANTHER" id="PTHR35020">
    <property type="entry name" value="N-ACETYLGLUCOSAMINE-INDUCED PROTEIN 1"/>
    <property type="match status" value="1"/>
</dbReference>
<dbReference type="Proteomes" id="UP000315783">
    <property type="component" value="Unassembled WGS sequence"/>
</dbReference>
<dbReference type="GO" id="GO:0005737">
    <property type="term" value="C:cytoplasm"/>
    <property type="evidence" value="ECO:0007669"/>
    <property type="project" value="TreeGrafter"/>
</dbReference>
<name>A0A545V667_9HYPO</name>
<gene>
    <name evidence="1" type="ORF">IF1G_04442</name>
</gene>
<reference evidence="1 2" key="1">
    <citation type="journal article" date="2019" name="Appl. Microbiol. Biotechnol.">
        <title>Genome sequence of Isaria javanica and comparative genome analysis insights into family S53 peptidase evolution in fungal entomopathogens.</title>
        <authorList>
            <person name="Lin R."/>
            <person name="Zhang X."/>
            <person name="Xin B."/>
            <person name="Zou M."/>
            <person name="Gao Y."/>
            <person name="Qin F."/>
            <person name="Hu Q."/>
            <person name="Xie B."/>
            <person name="Cheng X."/>
        </authorList>
    </citation>
    <scope>NUCLEOTIDE SEQUENCE [LARGE SCALE GENOMIC DNA]</scope>
    <source>
        <strain evidence="1 2">IJ1G</strain>
    </source>
</reference>
<dbReference type="STRING" id="43265.A0A545V667"/>
<organism evidence="1 2">
    <name type="scientific">Cordyceps javanica</name>
    <dbReference type="NCBI Taxonomy" id="43265"/>
    <lineage>
        <taxon>Eukaryota</taxon>
        <taxon>Fungi</taxon>
        <taxon>Dikarya</taxon>
        <taxon>Ascomycota</taxon>
        <taxon>Pezizomycotina</taxon>
        <taxon>Sordariomycetes</taxon>
        <taxon>Hypocreomycetidae</taxon>
        <taxon>Hypocreales</taxon>
        <taxon>Cordycipitaceae</taxon>
        <taxon>Cordyceps</taxon>
    </lineage>
</organism>
<sequence length="226" mass="25951">MGSLDVVPFWHVNVPERERTAECPEFLRGLNPKDLMGVSTPDSAYEILPWAEVARIVTSNRLERFQRVPSQLRRYKKFVHQTARRHGSVAAFVLAERLRWAGPAPVRPSGAAPFQNPADYKVLYNDWPYGLDSRIIHLVVWTKFELVADPATGDLTDKARAEIEDYVTKTFRSKMPQGHVMWFKNWAALKSIHAVEHFHVMLFDPDPDFIRKVTNGDIPQCNKITV</sequence>